<keyword evidence="7" id="KW-1185">Reference proteome</keyword>
<gene>
    <name evidence="6" type="ORF">FHX42_000083</name>
</gene>
<dbReference type="Pfam" id="PF00440">
    <property type="entry name" value="TetR_N"/>
    <property type="match status" value="1"/>
</dbReference>
<feature type="DNA-binding region" description="H-T-H motif" evidence="4">
    <location>
        <begin position="35"/>
        <end position="54"/>
    </location>
</feature>
<dbReference type="InterPro" id="IPR036271">
    <property type="entry name" value="Tet_transcr_reg_TetR-rel_C_sf"/>
</dbReference>
<evidence type="ECO:0000313" key="6">
    <source>
        <dbReference type="EMBL" id="MBA8822754.1"/>
    </source>
</evidence>
<dbReference type="GO" id="GO:0003700">
    <property type="term" value="F:DNA-binding transcription factor activity"/>
    <property type="evidence" value="ECO:0007669"/>
    <property type="project" value="TreeGrafter"/>
</dbReference>
<dbReference type="GO" id="GO:0000976">
    <property type="term" value="F:transcription cis-regulatory region binding"/>
    <property type="evidence" value="ECO:0007669"/>
    <property type="project" value="TreeGrafter"/>
</dbReference>
<accession>A0A839DMM1</accession>
<organism evidence="6 7">
    <name type="scientific">Halosaccharopolyspora lacisalsi</name>
    <dbReference type="NCBI Taxonomy" id="1000566"/>
    <lineage>
        <taxon>Bacteria</taxon>
        <taxon>Bacillati</taxon>
        <taxon>Actinomycetota</taxon>
        <taxon>Actinomycetes</taxon>
        <taxon>Pseudonocardiales</taxon>
        <taxon>Pseudonocardiaceae</taxon>
        <taxon>Halosaccharopolyspora</taxon>
    </lineage>
</organism>
<protein>
    <submittedName>
        <fullName evidence="6">AcrR family transcriptional regulator</fullName>
    </submittedName>
</protein>
<dbReference type="PANTHER" id="PTHR30055:SF234">
    <property type="entry name" value="HTH-TYPE TRANSCRIPTIONAL REGULATOR BETI"/>
    <property type="match status" value="1"/>
</dbReference>
<evidence type="ECO:0000256" key="4">
    <source>
        <dbReference type="PROSITE-ProRule" id="PRU00335"/>
    </source>
</evidence>
<reference evidence="6 7" key="1">
    <citation type="submission" date="2020-07" db="EMBL/GenBank/DDBJ databases">
        <title>Sequencing the genomes of 1000 actinobacteria strains.</title>
        <authorList>
            <person name="Klenk H.-P."/>
        </authorList>
    </citation>
    <scope>NUCLEOTIDE SEQUENCE [LARGE SCALE GENOMIC DNA]</scope>
    <source>
        <strain evidence="6 7">DSM 45975</strain>
    </source>
</reference>
<dbReference type="PANTHER" id="PTHR30055">
    <property type="entry name" value="HTH-TYPE TRANSCRIPTIONAL REGULATOR RUTR"/>
    <property type="match status" value="1"/>
</dbReference>
<keyword evidence="2 4" id="KW-0238">DNA-binding</keyword>
<dbReference type="InterPro" id="IPR011075">
    <property type="entry name" value="TetR_C"/>
</dbReference>
<evidence type="ECO:0000259" key="5">
    <source>
        <dbReference type="PROSITE" id="PS50977"/>
    </source>
</evidence>
<evidence type="ECO:0000313" key="7">
    <source>
        <dbReference type="Proteomes" id="UP000569329"/>
    </source>
</evidence>
<dbReference type="PROSITE" id="PS50977">
    <property type="entry name" value="HTH_TETR_2"/>
    <property type="match status" value="1"/>
</dbReference>
<comment type="caution">
    <text evidence="6">The sequence shown here is derived from an EMBL/GenBank/DDBJ whole genome shotgun (WGS) entry which is preliminary data.</text>
</comment>
<keyword evidence="3" id="KW-0804">Transcription</keyword>
<dbReference type="Gene3D" id="1.10.357.10">
    <property type="entry name" value="Tetracycline Repressor, domain 2"/>
    <property type="match status" value="1"/>
</dbReference>
<proteinExistence type="predicted"/>
<dbReference type="InterPro" id="IPR050109">
    <property type="entry name" value="HTH-type_TetR-like_transc_reg"/>
</dbReference>
<dbReference type="InterPro" id="IPR009057">
    <property type="entry name" value="Homeodomain-like_sf"/>
</dbReference>
<dbReference type="SUPFAM" id="SSF48498">
    <property type="entry name" value="Tetracyclin repressor-like, C-terminal domain"/>
    <property type="match status" value="1"/>
</dbReference>
<keyword evidence="1" id="KW-0805">Transcription regulation</keyword>
<sequence>MVKRAKPGEQTERRRERLAVAGYDVMVRSGMANVRTREVATEAGITVATLHYYFPTKNDLVRAVVEYAISERIIVPVQEQATTASDAPEWLGEMLAGLREQAERDPGHFRLLHEMIWASHEDPELRVLLENWHGHWHEGVASCLRNGQRAGTVRADLDPPTTAQLIVYLAFSVVLRPPMPVDHGKHLPGELDRLLASLKPEESA</sequence>
<dbReference type="Proteomes" id="UP000569329">
    <property type="component" value="Unassembled WGS sequence"/>
</dbReference>
<dbReference type="SUPFAM" id="SSF46689">
    <property type="entry name" value="Homeodomain-like"/>
    <property type="match status" value="1"/>
</dbReference>
<dbReference type="InterPro" id="IPR001647">
    <property type="entry name" value="HTH_TetR"/>
</dbReference>
<evidence type="ECO:0000256" key="3">
    <source>
        <dbReference type="ARBA" id="ARBA00023163"/>
    </source>
</evidence>
<evidence type="ECO:0000256" key="1">
    <source>
        <dbReference type="ARBA" id="ARBA00023015"/>
    </source>
</evidence>
<evidence type="ECO:0000256" key="2">
    <source>
        <dbReference type="ARBA" id="ARBA00023125"/>
    </source>
</evidence>
<dbReference type="RefSeq" id="WP_182542108.1">
    <property type="nucleotide sequence ID" value="NZ_JACGWZ010000001.1"/>
</dbReference>
<dbReference type="Pfam" id="PF16859">
    <property type="entry name" value="TetR_C_11"/>
    <property type="match status" value="1"/>
</dbReference>
<dbReference type="EMBL" id="JACGWZ010000001">
    <property type="protein sequence ID" value="MBA8822754.1"/>
    <property type="molecule type" value="Genomic_DNA"/>
</dbReference>
<feature type="domain" description="HTH tetR-type" evidence="5">
    <location>
        <begin position="12"/>
        <end position="72"/>
    </location>
</feature>
<name>A0A839DMM1_9PSEU</name>
<dbReference type="AlphaFoldDB" id="A0A839DMM1"/>